<evidence type="ECO:0000313" key="2">
    <source>
        <dbReference type="Proteomes" id="UP000233742"/>
    </source>
</evidence>
<reference evidence="1 2" key="1">
    <citation type="submission" date="2017-12" db="EMBL/GenBank/DDBJ databases">
        <authorList>
            <person name="Hurst M.R.H."/>
        </authorList>
    </citation>
    <scope>NUCLEOTIDE SEQUENCE [LARGE SCALE GENOMIC DNA]</scope>
    <source>
        <strain evidence="1 2">BM15</strain>
    </source>
</reference>
<name>A0A2K9EIA0_9RHOB</name>
<keyword evidence="2" id="KW-1185">Reference proteome</keyword>
<dbReference type="EMBL" id="CP025408">
    <property type="protein sequence ID" value="AUH33087.1"/>
    <property type="molecule type" value="Genomic_DNA"/>
</dbReference>
<organism evidence="1 2">
    <name type="scientific">Paracoccus tegillarcae</name>
    <dbReference type="NCBI Taxonomy" id="1529068"/>
    <lineage>
        <taxon>Bacteria</taxon>
        <taxon>Pseudomonadati</taxon>
        <taxon>Pseudomonadota</taxon>
        <taxon>Alphaproteobacteria</taxon>
        <taxon>Rhodobacterales</taxon>
        <taxon>Paracoccaceae</taxon>
        <taxon>Paracoccus</taxon>
    </lineage>
</organism>
<dbReference type="AlphaFoldDB" id="A0A2K9EIA0"/>
<accession>A0A2K9EIA0</accession>
<evidence type="ECO:0000313" key="1">
    <source>
        <dbReference type="EMBL" id="AUH33087.1"/>
    </source>
</evidence>
<dbReference type="KEGG" id="paro:CUV01_06510"/>
<protein>
    <submittedName>
        <fullName evidence="1">Uncharacterized protein</fullName>
    </submittedName>
</protein>
<sequence length="86" mass="10074">MTRPAILQYTLKSCNRIFATTTSEQRVPRDHVRIWVNMLRIKMGLIHAIEPKVEHITSFAFFYSFDHTARNSLRVEIPFGLGVRNK</sequence>
<dbReference type="Proteomes" id="UP000233742">
    <property type="component" value="Chromosome"/>
</dbReference>
<gene>
    <name evidence="1" type="ORF">CUV01_06510</name>
</gene>
<proteinExistence type="predicted"/>